<dbReference type="Proteomes" id="UP000234237">
    <property type="component" value="Chromosome"/>
</dbReference>
<feature type="transmembrane region" description="Helical" evidence="6">
    <location>
        <begin position="302"/>
        <end position="324"/>
    </location>
</feature>
<dbReference type="AlphaFoldDB" id="A0A2K9J8G1"/>
<keyword evidence="3 6" id="KW-0812">Transmembrane</keyword>
<evidence type="ECO:0000256" key="5">
    <source>
        <dbReference type="ARBA" id="ARBA00023136"/>
    </source>
</evidence>
<dbReference type="EMBL" id="CP018622">
    <property type="protein sequence ID" value="AUJ26010.1"/>
    <property type="molecule type" value="Genomic_DNA"/>
</dbReference>
<evidence type="ECO:0000256" key="1">
    <source>
        <dbReference type="ARBA" id="ARBA00004141"/>
    </source>
</evidence>
<feature type="transmembrane region" description="Helical" evidence="6">
    <location>
        <begin position="111"/>
        <end position="129"/>
    </location>
</feature>
<feature type="transmembrane region" description="Helical" evidence="6">
    <location>
        <begin position="141"/>
        <end position="163"/>
    </location>
</feature>
<evidence type="ECO:0000256" key="6">
    <source>
        <dbReference type="SAM" id="Phobius"/>
    </source>
</evidence>
<comment type="subcellular location">
    <subcellularLocation>
        <location evidence="1">Membrane</location>
        <topology evidence="1">Multi-pass membrane protein</topology>
    </subcellularLocation>
</comment>
<dbReference type="NCBIfam" id="TIGR02872">
    <property type="entry name" value="spore_ytvI"/>
    <property type="match status" value="1"/>
</dbReference>
<keyword evidence="5 6" id="KW-0472">Membrane</keyword>
<dbReference type="GO" id="GO:0016020">
    <property type="term" value="C:membrane"/>
    <property type="evidence" value="ECO:0007669"/>
    <property type="project" value="UniProtKB-SubCell"/>
</dbReference>
<reference evidence="8" key="1">
    <citation type="submission" date="2016-11" db="EMBL/GenBank/DDBJ databases">
        <title>Complete genome sequence of Virgibacillus pantothenticus 21D, a halophilic bacterium isolated from the deep hypersaline anoxic basin Discovery in the Mediterranean Sea.</title>
        <authorList>
            <person name="Zeaiter Z."/>
            <person name="Booth J.M."/>
            <person name="Prosdocimi E.M."/>
            <person name="Mapelli F."/>
            <person name="Fusi M."/>
            <person name="Daffonchio D."/>
            <person name="Borin S."/>
            <person name="Crotti E."/>
        </authorList>
    </citation>
    <scope>NUCLEOTIDE SEQUENCE [LARGE SCALE GENOMIC DNA]</scope>
    <source>
        <strain evidence="8">21D</strain>
    </source>
</reference>
<evidence type="ECO:0000256" key="4">
    <source>
        <dbReference type="ARBA" id="ARBA00022989"/>
    </source>
</evidence>
<feature type="transmembrane region" description="Helical" evidence="6">
    <location>
        <begin position="247"/>
        <end position="269"/>
    </location>
</feature>
<name>A0A2K9J8G1_9BACI</name>
<evidence type="ECO:0008006" key="9">
    <source>
        <dbReference type="Google" id="ProtNLM"/>
    </source>
</evidence>
<dbReference type="STRING" id="302167.GCA_900166595_01800"/>
<evidence type="ECO:0000256" key="3">
    <source>
        <dbReference type="ARBA" id="ARBA00022692"/>
    </source>
</evidence>
<evidence type="ECO:0000256" key="2">
    <source>
        <dbReference type="ARBA" id="ARBA00009773"/>
    </source>
</evidence>
<keyword evidence="4 6" id="KW-1133">Transmembrane helix</keyword>
<dbReference type="InterPro" id="IPR014227">
    <property type="entry name" value="YtvI-like"/>
</dbReference>
<dbReference type="InterPro" id="IPR002549">
    <property type="entry name" value="AI-2E-like"/>
</dbReference>
<dbReference type="PANTHER" id="PTHR21716">
    <property type="entry name" value="TRANSMEMBRANE PROTEIN"/>
    <property type="match status" value="1"/>
</dbReference>
<feature type="transmembrane region" description="Helical" evidence="6">
    <location>
        <begin position="85"/>
        <end position="105"/>
    </location>
</feature>
<protein>
    <recommendedName>
        <fullName evidence="9">Sporulation integral membrane protein YtvI</fullName>
    </recommendedName>
</protein>
<feature type="transmembrane region" description="Helical" evidence="6">
    <location>
        <begin position="399"/>
        <end position="427"/>
    </location>
</feature>
<evidence type="ECO:0000313" key="8">
    <source>
        <dbReference type="Proteomes" id="UP000234237"/>
    </source>
</evidence>
<feature type="transmembrane region" description="Helical" evidence="6">
    <location>
        <begin position="369"/>
        <end position="387"/>
    </location>
</feature>
<organism evidence="7 8">
    <name type="scientific">Virgibacillus dokdonensis</name>
    <dbReference type="NCBI Taxonomy" id="302167"/>
    <lineage>
        <taxon>Bacteria</taxon>
        <taxon>Bacillati</taxon>
        <taxon>Bacillota</taxon>
        <taxon>Bacilli</taxon>
        <taxon>Bacillales</taxon>
        <taxon>Bacillaceae</taxon>
        <taxon>Virgibacillus</taxon>
    </lineage>
</organism>
<evidence type="ECO:0000313" key="7">
    <source>
        <dbReference type="EMBL" id="AUJ26010.1"/>
    </source>
</evidence>
<feature type="transmembrane region" description="Helical" evidence="6">
    <location>
        <begin position="344"/>
        <end position="362"/>
    </location>
</feature>
<dbReference type="KEGG" id="vpn:A21D_02968"/>
<proteinExistence type="inferred from homology"/>
<dbReference type="GO" id="GO:0055085">
    <property type="term" value="P:transmembrane transport"/>
    <property type="evidence" value="ECO:0007669"/>
    <property type="project" value="TreeGrafter"/>
</dbReference>
<dbReference type="PANTHER" id="PTHR21716:SF68">
    <property type="entry name" value="TRANSPORT PROTEIN YTVI-RELATED"/>
    <property type="match status" value="1"/>
</dbReference>
<gene>
    <name evidence="7" type="ORF">A21D_02968</name>
</gene>
<sequence>MSLYLNDALIFIGKHQIFMLYHISKPTAFHSYKDLAIAKFSPILKGFIFILHVRLFKRGVLLCLTNRKEFIRKGIEVLKMYKPRLYQLLRFIIVITLTILGYLLLTVGFSYLYPLLIASILAMAINPVANFFEEKWKLPRMMAVSGTMLFTFAFLSSIVFILFSEFMQGTTFLATHLPDYVQTFSNYVTSILDQKIMPLYEKMTTYLQALDTSQQEAINNSVKHITEHISAKLSESLQFILLQIPSLFTALPSSFTVTVFILLAAFLIANDYQQISLFSQKIIPHSLQTKINRVQMQFKKTVIAYVKAQLILVIISAVLVYIGLKLLHVNHAFTISLYVAFVDLIPYVGSGIIFFPWMIYLFIVGDHALTIQLAILYGSIVIVRQIIEPKILSSSMGTHPLVALIILFIGLQIWGIIGFIIAPLILISIQAFYQAGIFQDVWKFIKG</sequence>
<dbReference type="Pfam" id="PF01594">
    <property type="entry name" value="AI-2E_transport"/>
    <property type="match status" value="1"/>
</dbReference>
<accession>A0A2K9J8G1</accession>
<comment type="similarity">
    <text evidence="2">Belongs to the autoinducer-2 exporter (AI-2E) (TC 2.A.86) family.</text>
</comment>